<dbReference type="InterPro" id="IPR000182">
    <property type="entry name" value="GNAT_dom"/>
</dbReference>
<keyword evidence="2" id="KW-0808">Transferase</keyword>
<protein>
    <submittedName>
        <fullName evidence="2">GNAT family N-acetyltransferase</fullName>
        <ecNumber evidence="2">2.3.1.-</ecNumber>
    </submittedName>
</protein>
<evidence type="ECO:0000259" key="1">
    <source>
        <dbReference type="PROSITE" id="PS51186"/>
    </source>
</evidence>
<dbReference type="PROSITE" id="PS51186">
    <property type="entry name" value="GNAT"/>
    <property type="match status" value="1"/>
</dbReference>
<organism evidence="2 3">
    <name type="scientific">Gemmata algarum</name>
    <dbReference type="NCBI Taxonomy" id="2975278"/>
    <lineage>
        <taxon>Bacteria</taxon>
        <taxon>Pseudomonadati</taxon>
        <taxon>Planctomycetota</taxon>
        <taxon>Planctomycetia</taxon>
        <taxon>Gemmatales</taxon>
        <taxon>Gemmataceae</taxon>
        <taxon>Gemmata</taxon>
    </lineage>
</organism>
<dbReference type="RefSeq" id="WP_320685599.1">
    <property type="nucleotide sequence ID" value="NZ_JAXBLV010000046.1"/>
</dbReference>
<dbReference type="GO" id="GO:0016746">
    <property type="term" value="F:acyltransferase activity"/>
    <property type="evidence" value="ECO:0007669"/>
    <property type="project" value="UniProtKB-KW"/>
</dbReference>
<feature type="domain" description="N-acetyltransferase" evidence="1">
    <location>
        <begin position="1"/>
        <end position="138"/>
    </location>
</feature>
<evidence type="ECO:0000313" key="3">
    <source>
        <dbReference type="Proteomes" id="UP001272242"/>
    </source>
</evidence>
<dbReference type="EC" id="2.3.1.-" evidence="2"/>
<name>A0ABU5EUR3_9BACT</name>
<dbReference type="Gene3D" id="3.40.630.30">
    <property type="match status" value="1"/>
</dbReference>
<sequence length="155" mass="16654">MRIDHLPALSADDRAAILAPLDEFSRGRGFAWQPAPLALALRDAAGRIVGGLLGDVQWGWLRIDILAVAADRRGGGWGRRLVEAAEQAAVAAGCHSAWVDTFSFQSPGFYHRLGYRAFGELPDYPAGQTRYFLAKRLVPASQTQAEPGAAPDPAT</sequence>
<accession>A0ABU5EUR3</accession>
<reference evidence="3" key="1">
    <citation type="journal article" date="2023" name="Mar. Drugs">
        <title>Gemmata algarum, a Novel Planctomycete Isolated from an Algal Mat, Displays Antimicrobial Activity.</title>
        <authorList>
            <person name="Kumar G."/>
            <person name="Kallscheuer N."/>
            <person name="Kashif M."/>
            <person name="Ahamad S."/>
            <person name="Jagadeeshwari U."/>
            <person name="Pannikurungottu S."/>
            <person name="Haufschild T."/>
            <person name="Kabuu M."/>
            <person name="Sasikala C."/>
            <person name="Jogler C."/>
            <person name="Ramana C."/>
        </authorList>
    </citation>
    <scope>NUCLEOTIDE SEQUENCE [LARGE SCALE GENOMIC DNA]</scope>
    <source>
        <strain evidence="3">JC673</strain>
    </source>
</reference>
<dbReference type="EMBL" id="JAXBLV010000046">
    <property type="protein sequence ID" value="MDY3558713.1"/>
    <property type="molecule type" value="Genomic_DNA"/>
</dbReference>
<comment type="caution">
    <text evidence="2">The sequence shown here is derived from an EMBL/GenBank/DDBJ whole genome shotgun (WGS) entry which is preliminary data.</text>
</comment>
<evidence type="ECO:0000313" key="2">
    <source>
        <dbReference type="EMBL" id="MDY3558713.1"/>
    </source>
</evidence>
<dbReference type="InterPro" id="IPR016181">
    <property type="entry name" value="Acyl_CoA_acyltransferase"/>
</dbReference>
<dbReference type="Proteomes" id="UP001272242">
    <property type="component" value="Unassembled WGS sequence"/>
</dbReference>
<keyword evidence="2" id="KW-0012">Acyltransferase</keyword>
<gene>
    <name evidence="2" type="ORF">R5W23_005855</name>
</gene>
<proteinExistence type="predicted"/>
<dbReference type="SUPFAM" id="SSF55729">
    <property type="entry name" value="Acyl-CoA N-acyltransferases (Nat)"/>
    <property type="match status" value="1"/>
</dbReference>
<dbReference type="Pfam" id="PF00583">
    <property type="entry name" value="Acetyltransf_1"/>
    <property type="match status" value="1"/>
</dbReference>
<keyword evidence="3" id="KW-1185">Reference proteome</keyword>